<keyword evidence="2" id="KW-1185">Reference proteome</keyword>
<dbReference type="EMBL" id="VILF01000003">
    <property type="protein sequence ID" value="MTJ43926.1"/>
    <property type="molecule type" value="Genomic_DNA"/>
</dbReference>
<dbReference type="Proteomes" id="UP001517388">
    <property type="component" value="Unassembled WGS sequence"/>
</dbReference>
<name>A0ACC7S7D2_DOLFA</name>
<reference evidence="2" key="1">
    <citation type="journal article" date="2020" name="Toxins">
        <title>Phylogenomic Analysis of Secondary Metabolism in the Toxic Cyanobacterial Genera Anabaena, Dolichospermum and Aphanizomenon.</title>
        <authorList>
            <person name="Oesterholm J."/>
            <person name="Popin R.V."/>
            <person name="Fewer D.P."/>
            <person name="Sivonen K."/>
        </authorList>
    </citation>
    <scope>NUCLEOTIDE SEQUENCE [LARGE SCALE GENOMIC DNA]</scope>
    <source>
        <strain evidence="2">UHCC 0037</strain>
    </source>
</reference>
<organism evidence="1 2">
    <name type="scientific">Dolichospermum flos-aquae UHCC 0037</name>
    <dbReference type="NCBI Taxonomy" id="2590026"/>
    <lineage>
        <taxon>Bacteria</taxon>
        <taxon>Bacillati</taxon>
        <taxon>Cyanobacteriota</taxon>
        <taxon>Cyanophyceae</taxon>
        <taxon>Nostocales</taxon>
        <taxon>Aphanizomenonaceae</taxon>
        <taxon>Dolichospermum</taxon>
    </lineage>
</organism>
<evidence type="ECO:0000313" key="1">
    <source>
        <dbReference type="EMBL" id="MTJ43926.1"/>
    </source>
</evidence>
<protein>
    <submittedName>
        <fullName evidence="1">Type I restriction-modification system subunit M</fullName>
        <ecNumber evidence="1">2.1.1.72</ecNumber>
    </submittedName>
</protein>
<keyword evidence="1" id="KW-0489">Methyltransferase</keyword>
<sequence length="806" mass="91317">MAIKKSELYSSLWKSCDELRGGMDASQYKNYVLALLFVKYVSDKYAGVADALIEVPTGGSFQDIVALKGDKEIGDKINKIIAKLAEANDLGGIFNDADFNDADKLGKGQEMKDRLSNLVAIFENSALNFSKNRADGDDILGDAYEYLMRNFATQSGKSKGQFYTPAEVSRVIAKVIGVNSATTQEQTIYDPTCGSGSLLLKAADEAEQGLTIYGQEMDNATYALARMNMILHGHPTAEIWQDNTLSTPYFKNPDGGLKTFDFAVANPPFSSKAWSTGFNPIKDEFERFQDYSIPPAKNGDYAFLLHIVRSLKSNGKGAIILPHGVLFRGNVEGEIRKKLISKGIIKGIIGLPPNLFYGTGIPACIIVLDKENAENRQGIFMIDASKGFVKDGNKNRLQEQDIHKIVDVFNKQLEVAKYSRMVSLQEIKDNEYNLNIPRYIDSQEEEDIQDIEAHLLGGIPQRDIEALGEFWQVYPNLQQELFAPTKNPAYQQLKVAANDVKNCIFHHPEFIKYSQEIEQVFTTWKNQHTSLLKAVQQGDKPKEIIYKLGENLLAAFTGKKLIDKYDVYQHLLTYWLEVMRDDVYIIVEDGWQAELTPITNKKGVTIDYVCELIPEELIINRYFPSEQAEIEKLEAQKDEIIRQQEEMQEEYGGEEGLLDEVTNDSGKITKTNINIRIKELKKNPLFADADELDELQVLTSYLKLIDAAADIDKKIKDATQSLHNQVLKKYKKLTEDEIKTLVVDDKWMTMLKQAINSEMDRISQRLTQRIKELGERYDTPLFELTNEVDRLTSLVDQHLQNMGFVW</sequence>
<keyword evidence="1" id="KW-0808">Transferase</keyword>
<gene>
    <name evidence="1" type="ORF">FJR39_12295</name>
</gene>
<comment type="caution">
    <text evidence="1">The sequence shown here is derived from an EMBL/GenBank/DDBJ whole genome shotgun (WGS) entry which is preliminary data.</text>
</comment>
<proteinExistence type="predicted"/>
<dbReference type="EC" id="2.1.1.72" evidence="1"/>
<accession>A0ACC7S7D2</accession>
<evidence type="ECO:0000313" key="2">
    <source>
        <dbReference type="Proteomes" id="UP001517388"/>
    </source>
</evidence>